<keyword evidence="2" id="KW-1185">Reference proteome</keyword>
<proteinExistence type="predicted"/>
<dbReference type="EMBL" id="JXOK01000004">
    <property type="protein sequence ID" value="KIN12380.1"/>
    <property type="molecule type" value="Genomic_DNA"/>
</dbReference>
<dbReference type="Gene3D" id="3.40.50.300">
    <property type="entry name" value="P-loop containing nucleotide triphosphate hydrolases"/>
    <property type="match status" value="1"/>
</dbReference>
<dbReference type="InterPro" id="IPR027417">
    <property type="entry name" value="P-loop_NTPase"/>
</dbReference>
<organism evidence="1 2">
    <name type="scientific">Vibrio mytili</name>
    <dbReference type="NCBI Taxonomy" id="50718"/>
    <lineage>
        <taxon>Bacteria</taxon>
        <taxon>Pseudomonadati</taxon>
        <taxon>Pseudomonadota</taxon>
        <taxon>Gammaproteobacteria</taxon>
        <taxon>Vibrionales</taxon>
        <taxon>Vibrionaceae</taxon>
        <taxon>Vibrio</taxon>
    </lineage>
</organism>
<protein>
    <recommendedName>
        <fullName evidence="3">Orc1-like AAA ATPase domain-containing protein</fullName>
    </recommendedName>
</protein>
<gene>
    <name evidence="1" type="ORF">SU60_00830</name>
</gene>
<dbReference type="STRING" id="50718.SU60_00830"/>
<accession>A0A0C3IBK5</accession>
<dbReference type="AlphaFoldDB" id="A0A0C3IBK5"/>
<dbReference type="RefSeq" id="WP_041153893.1">
    <property type="nucleotide sequence ID" value="NZ_JXOK01000004.1"/>
</dbReference>
<reference evidence="1 2" key="1">
    <citation type="submission" date="2015-01" db="EMBL/GenBank/DDBJ databases">
        <title>Draft genome of Vibrio mytili type strain CAIM 528.</title>
        <authorList>
            <person name="Gonzalez-Castillo A."/>
            <person name="Gomez-Gil B."/>
            <person name="Enciso-Ibarra J."/>
        </authorList>
    </citation>
    <scope>NUCLEOTIDE SEQUENCE [LARGE SCALE GENOMIC DNA]</scope>
    <source>
        <strain evidence="1 2">CAIM 528</strain>
    </source>
</reference>
<dbReference type="Proteomes" id="UP000031977">
    <property type="component" value="Unassembled WGS sequence"/>
</dbReference>
<dbReference type="SUPFAM" id="SSF52540">
    <property type="entry name" value="P-loop containing nucleoside triphosphate hydrolases"/>
    <property type="match status" value="1"/>
</dbReference>
<sequence>MALKPKHTFNSAPIKAQRIFTDRELPRETFRKAIHNFDSTEHSVINFYGFGGIGKSRLLKELSKSESLTSDWCHVRIDMEDPAYQDCAFCLRSLRQTLAQQFKPKPSFRSFDFAYLIYLQKVNPDITINDPSLEYLQTSDLMTDIAQALVETLEALPVASVVTKLAVLGKKGVNVLERWWSSAGSRIFKELPSLTPQQIAERLPMMLAEDLNAALDKDDAQKLCVFIDSYEAMWDNAYREGHFFSVDEWVREWITHHPNVLFVIAGRDKLRWSEYQSDWAEVLDSHILESLSETDARYFLESCDIQDSEIIDVIVENSKGVPFYLDVSVDTYQKIKFTLLRTPTPDDFQGKTQREILDRFIRYLDRAESATLKVLANCRHFDSQLFQYMIRQYNTGYPATELDRLTQHSFIQTLPGQAFSINPLMKRALLDHQSDESKNTALTCLFYYYADQINGINVEAQLGYKNFIEAQHYLESAQISEKDREDFLHLSGKLYQQQCRMDEALSVFEDLAAIGSSPETIGEAKVQIAMTLRQHGQTSKALTIIEPLIEEAHRSHLEMIRCRAMTQRGLCYLSLGLETQDSEYFQKSYQDYQEALVIAKALDNTAETIYINLSMSTAMEYLARSMSRLNCYAKPRQSQRKMICTTPTPIV</sequence>
<dbReference type="OrthoDB" id="5772846at2"/>
<evidence type="ECO:0008006" key="3">
    <source>
        <dbReference type="Google" id="ProtNLM"/>
    </source>
</evidence>
<dbReference type="SUPFAM" id="SSF48452">
    <property type="entry name" value="TPR-like"/>
    <property type="match status" value="1"/>
</dbReference>
<evidence type="ECO:0000313" key="1">
    <source>
        <dbReference type="EMBL" id="KIN12380.1"/>
    </source>
</evidence>
<dbReference type="InterPro" id="IPR011990">
    <property type="entry name" value="TPR-like_helical_dom_sf"/>
</dbReference>
<evidence type="ECO:0000313" key="2">
    <source>
        <dbReference type="Proteomes" id="UP000031977"/>
    </source>
</evidence>
<dbReference type="Gene3D" id="1.25.40.10">
    <property type="entry name" value="Tetratricopeptide repeat domain"/>
    <property type="match status" value="1"/>
</dbReference>
<comment type="caution">
    <text evidence="1">The sequence shown here is derived from an EMBL/GenBank/DDBJ whole genome shotgun (WGS) entry which is preliminary data.</text>
</comment>
<name>A0A0C3IBK5_9VIBR</name>